<dbReference type="EMBL" id="CP002042">
    <property type="protein sequence ID" value="ADH63703.1"/>
    <property type="molecule type" value="Genomic_DNA"/>
</dbReference>
<keyword evidence="3" id="KW-1185">Reference proteome</keyword>
<dbReference type="PROSITE" id="PS51186">
    <property type="entry name" value="GNAT"/>
    <property type="match status" value="1"/>
</dbReference>
<feature type="domain" description="N-acetyltransferase" evidence="1">
    <location>
        <begin position="6"/>
        <end position="164"/>
    </location>
</feature>
<proteinExistence type="predicted"/>
<gene>
    <name evidence="2" type="ordered locus">Mesil_1826</name>
</gene>
<evidence type="ECO:0000313" key="2">
    <source>
        <dbReference type="EMBL" id="ADH63703.1"/>
    </source>
</evidence>
<dbReference type="RefSeq" id="WP_013158260.1">
    <property type="nucleotide sequence ID" value="NC_014212.1"/>
</dbReference>
<dbReference type="PANTHER" id="PTHR41700">
    <property type="entry name" value="GCN5-RELATED N-ACETYLTRANSFERASE"/>
    <property type="match status" value="1"/>
</dbReference>
<dbReference type="GO" id="GO:0016747">
    <property type="term" value="F:acyltransferase activity, transferring groups other than amino-acyl groups"/>
    <property type="evidence" value="ECO:0007669"/>
    <property type="project" value="InterPro"/>
</dbReference>
<dbReference type="Pfam" id="PF00583">
    <property type="entry name" value="Acetyltransf_1"/>
    <property type="match status" value="1"/>
</dbReference>
<dbReference type="Proteomes" id="UP000001916">
    <property type="component" value="Chromosome"/>
</dbReference>
<dbReference type="PANTHER" id="PTHR41700:SF1">
    <property type="entry name" value="N-ACETYLTRANSFERASE DOMAIN-CONTAINING PROTEIN"/>
    <property type="match status" value="1"/>
</dbReference>
<dbReference type="Gene3D" id="3.40.630.30">
    <property type="match status" value="1"/>
</dbReference>
<dbReference type="InterPro" id="IPR000182">
    <property type="entry name" value="GNAT_dom"/>
</dbReference>
<dbReference type="STRING" id="526227.Mesil_1826"/>
<evidence type="ECO:0000313" key="3">
    <source>
        <dbReference type="Proteomes" id="UP000001916"/>
    </source>
</evidence>
<sequence>MQQMDIVIKELHDPEDFFPIEELQSRIWGDPEDVMPARSMMALVHEGALLAAAYLQGKLTGFVFGFPTHRNQRHHSHMMGVLEEYRGSGAALFLKRFQRDWCLSRGYEQAVWTFDPLRGANARFNLCKLGATWNEYLPNCYGPMGGINAGAPSDRAYALWELRSERVYRRIYAPEPEARVTGIPQANIVQNEKPLRMDLSLEHPRLLVQIPEDWGKILSSDPALANAWRAHSRELFTHYFARGYRAVDFVRHPNRYILERIP</sequence>
<organism evidence="2 3">
    <name type="scientific">Allomeiothermus silvanus (strain ATCC 700542 / DSM 9946 / NBRC 106475 / NCIMB 13440 / VI-R2)</name>
    <name type="common">Thermus silvanus</name>
    <dbReference type="NCBI Taxonomy" id="526227"/>
    <lineage>
        <taxon>Bacteria</taxon>
        <taxon>Thermotogati</taxon>
        <taxon>Deinococcota</taxon>
        <taxon>Deinococci</taxon>
        <taxon>Thermales</taxon>
        <taxon>Thermaceae</taxon>
        <taxon>Allomeiothermus</taxon>
    </lineage>
</organism>
<name>D7BG00_ALLS1</name>
<dbReference type="SUPFAM" id="SSF55729">
    <property type="entry name" value="Acyl-CoA N-acyltransferases (Nat)"/>
    <property type="match status" value="1"/>
</dbReference>
<dbReference type="KEGG" id="msv:Mesil_1826"/>
<reference evidence="2 3" key="1">
    <citation type="journal article" date="2010" name="Stand. Genomic Sci.">
        <title>Complete genome sequence of Meiothermus silvanus type strain (VI-R2).</title>
        <authorList>
            <person name="Sikorski J."/>
            <person name="Tindall B.J."/>
            <person name="Lowry S."/>
            <person name="Lucas S."/>
            <person name="Nolan M."/>
            <person name="Copeland A."/>
            <person name="Glavina Del Rio T."/>
            <person name="Tice H."/>
            <person name="Cheng J.F."/>
            <person name="Han C."/>
            <person name="Pitluck S."/>
            <person name="Liolios K."/>
            <person name="Ivanova N."/>
            <person name="Mavromatis K."/>
            <person name="Mikhailova N."/>
            <person name="Pati A."/>
            <person name="Goodwin L."/>
            <person name="Chen A."/>
            <person name="Palaniappan K."/>
            <person name="Land M."/>
            <person name="Hauser L."/>
            <person name="Chang Y.J."/>
            <person name="Jeffries C.D."/>
            <person name="Rohde M."/>
            <person name="Goker M."/>
            <person name="Woyke T."/>
            <person name="Bristow J."/>
            <person name="Eisen J.A."/>
            <person name="Markowitz V."/>
            <person name="Hugenholtz P."/>
            <person name="Kyrpides N.C."/>
            <person name="Klenk H.P."/>
            <person name="Lapidus A."/>
        </authorList>
    </citation>
    <scope>NUCLEOTIDE SEQUENCE [LARGE SCALE GENOMIC DNA]</scope>
    <source>
        <strain evidence="3">ATCC 700542 / DSM 9946 / VI-R2</strain>
    </source>
</reference>
<dbReference type="InterPro" id="IPR038764">
    <property type="entry name" value="GNAT_N_AcTrfase_prd"/>
</dbReference>
<evidence type="ECO:0000259" key="1">
    <source>
        <dbReference type="PROSITE" id="PS51186"/>
    </source>
</evidence>
<accession>D7BG00</accession>
<protein>
    <recommendedName>
        <fullName evidence="1">N-acetyltransferase domain-containing protein</fullName>
    </recommendedName>
</protein>
<dbReference type="InterPro" id="IPR016181">
    <property type="entry name" value="Acyl_CoA_acyltransferase"/>
</dbReference>
<dbReference type="HOGENOM" id="CLU_061573_1_0_0"/>
<dbReference type="AlphaFoldDB" id="D7BG00"/>
<dbReference type="eggNOG" id="COG3375">
    <property type="taxonomic scope" value="Bacteria"/>
</dbReference>